<sequence length="60" mass="6494">MIETPAPETPGDRPLAERVDEIVQHGPGGALALATVSTAIVTIIWFAFYFLVFLPRGVIQ</sequence>
<dbReference type="OrthoDB" id="9115141at2"/>
<dbReference type="Proteomes" id="UP000272778">
    <property type="component" value="Unassembled WGS sequence"/>
</dbReference>
<organism evidence="2 3">
    <name type="scientific">Paraburkholderia dinghuensis</name>
    <dbReference type="NCBI Taxonomy" id="2305225"/>
    <lineage>
        <taxon>Bacteria</taxon>
        <taxon>Pseudomonadati</taxon>
        <taxon>Pseudomonadota</taxon>
        <taxon>Betaproteobacteria</taxon>
        <taxon>Burkholderiales</taxon>
        <taxon>Burkholderiaceae</taxon>
        <taxon>Paraburkholderia</taxon>
    </lineage>
</organism>
<dbReference type="RefSeq" id="WP_124153256.1">
    <property type="nucleotide sequence ID" value="NZ_RQIS01000019.1"/>
</dbReference>
<keyword evidence="1" id="KW-1133">Transmembrane helix</keyword>
<keyword evidence="1" id="KW-0472">Membrane</keyword>
<comment type="caution">
    <text evidence="2">The sequence shown here is derived from an EMBL/GenBank/DDBJ whole genome shotgun (WGS) entry which is preliminary data.</text>
</comment>
<feature type="transmembrane region" description="Helical" evidence="1">
    <location>
        <begin position="30"/>
        <end position="54"/>
    </location>
</feature>
<accession>A0A3N6MW45</accession>
<evidence type="ECO:0000313" key="2">
    <source>
        <dbReference type="EMBL" id="RQH02221.1"/>
    </source>
</evidence>
<protein>
    <recommendedName>
        <fullName evidence="4">Cytochrome c oxidase subunit 2A</fullName>
    </recommendedName>
</protein>
<evidence type="ECO:0008006" key="4">
    <source>
        <dbReference type="Google" id="ProtNLM"/>
    </source>
</evidence>
<keyword evidence="3" id="KW-1185">Reference proteome</keyword>
<dbReference type="AlphaFoldDB" id="A0A3N6MW45"/>
<evidence type="ECO:0000256" key="1">
    <source>
        <dbReference type="SAM" id="Phobius"/>
    </source>
</evidence>
<gene>
    <name evidence="2" type="ORF">D1Y85_22350</name>
</gene>
<reference evidence="2 3" key="1">
    <citation type="submission" date="2018-11" db="EMBL/GenBank/DDBJ databases">
        <title>Paraburkholderia sp. DHOA04, isolated from soil.</title>
        <authorList>
            <person name="Gao Z.-H."/>
            <person name="Qiu L.-H."/>
            <person name="Fu J.-C."/>
        </authorList>
    </citation>
    <scope>NUCLEOTIDE SEQUENCE [LARGE SCALE GENOMIC DNA]</scope>
    <source>
        <strain evidence="2 3">DHOA04</strain>
    </source>
</reference>
<dbReference type="EMBL" id="RQIS01000019">
    <property type="protein sequence ID" value="RQH02221.1"/>
    <property type="molecule type" value="Genomic_DNA"/>
</dbReference>
<proteinExistence type="predicted"/>
<keyword evidence="1" id="KW-0812">Transmembrane</keyword>
<evidence type="ECO:0000313" key="3">
    <source>
        <dbReference type="Proteomes" id="UP000272778"/>
    </source>
</evidence>
<name>A0A3N6MW45_9BURK</name>